<evidence type="ECO:0000313" key="1">
    <source>
        <dbReference type="EMBL" id="KKL15227.1"/>
    </source>
</evidence>
<sequence>MPNQPSNDHLKPKSITIPVLTTAQKEALVVEVGTLVMDTTLGKLSFCITARTTGAGAWEDVTSA</sequence>
<protein>
    <submittedName>
        <fullName evidence="1">Uncharacterized protein</fullName>
    </submittedName>
</protein>
<organism evidence="1">
    <name type="scientific">marine sediment metagenome</name>
    <dbReference type="NCBI Taxonomy" id="412755"/>
    <lineage>
        <taxon>unclassified sequences</taxon>
        <taxon>metagenomes</taxon>
        <taxon>ecological metagenomes</taxon>
    </lineage>
</organism>
<dbReference type="EMBL" id="LAZR01040144">
    <property type="protein sequence ID" value="KKL15227.1"/>
    <property type="molecule type" value="Genomic_DNA"/>
</dbReference>
<dbReference type="AlphaFoldDB" id="A0A0F9BN40"/>
<gene>
    <name evidence="1" type="ORF">LCGC14_2507720</name>
</gene>
<name>A0A0F9BN40_9ZZZZ</name>
<proteinExistence type="predicted"/>
<reference evidence="1" key="1">
    <citation type="journal article" date="2015" name="Nature">
        <title>Complex archaea that bridge the gap between prokaryotes and eukaryotes.</title>
        <authorList>
            <person name="Spang A."/>
            <person name="Saw J.H."/>
            <person name="Jorgensen S.L."/>
            <person name="Zaremba-Niedzwiedzka K."/>
            <person name="Martijn J."/>
            <person name="Lind A.E."/>
            <person name="van Eijk R."/>
            <person name="Schleper C."/>
            <person name="Guy L."/>
            <person name="Ettema T.J."/>
        </authorList>
    </citation>
    <scope>NUCLEOTIDE SEQUENCE</scope>
</reference>
<accession>A0A0F9BN40</accession>
<comment type="caution">
    <text evidence="1">The sequence shown here is derived from an EMBL/GenBank/DDBJ whole genome shotgun (WGS) entry which is preliminary data.</text>
</comment>